<evidence type="ECO:0000259" key="1">
    <source>
        <dbReference type="Pfam" id="PF13503"/>
    </source>
</evidence>
<name>A0ABS5GRS6_9GAMM</name>
<dbReference type="Pfam" id="PF13503">
    <property type="entry name" value="DUF4123"/>
    <property type="match status" value="1"/>
</dbReference>
<dbReference type="RefSeq" id="WP_212513608.1">
    <property type="nucleotide sequence ID" value="NZ_CAWQDX010000050.1"/>
</dbReference>
<comment type="caution">
    <text evidence="2">The sequence shown here is derived from an EMBL/GenBank/DDBJ whole genome shotgun (WGS) entry which is preliminary data.</text>
</comment>
<dbReference type="EMBL" id="JAGRZL010000028">
    <property type="protein sequence ID" value="MBR7629532.1"/>
    <property type="molecule type" value="Genomic_DNA"/>
</dbReference>
<reference evidence="2 3" key="1">
    <citation type="submission" date="2021-04" db="EMBL/GenBank/DDBJ databases">
        <title>Draft Genome of Aeromonas popoffii ID682, isolated from a natural water source in Idaho.</title>
        <authorList>
            <person name="Testerman T."/>
            <person name="Graf J."/>
        </authorList>
    </citation>
    <scope>NUCLEOTIDE SEQUENCE [LARGE SCALE GENOMIC DNA]</scope>
    <source>
        <strain evidence="2 3">ID682</strain>
    </source>
</reference>
<accession>A0ABS5GRS6</accession>
<evidence type="ECO:0000313" key="3">
    <source>
        <dbReference type="Proteomes" id="UP000675653"/>
    </source>
</evidence>
<gene>
    <name evidence="2" type="ORF">KAT72_10985</name>
</gene>
<protein>
    <submittedName>
        <fullName evidence="2">DUF4123 domain-containing protein</fullName>
    </submittedName>
</protein>
<feature type="domain" description="DUF4123" evidence="1">
    <location>
        <begin position="14"/>
        <end position="115"/>
    </location>
</feature>
<proteinExistence type="predicted"/>
<evidence type="ECO:0000313" key="2">
    <source>
        <dbReference type="EMBL" id="MBR7629532.1"/>
    </source>
</evidence>
<keyword evidence="3" id="KW-1185">Reference proteome</keyword>
<sequence length="283" mass="32578">MVLPELALANGERLYLLLDGGHLPELERQLFEVIDSPAYQPLYLYSPWDSLREVSPCLVEASEPLLSWFQQLPANTGWLLASHLTLLPLADQLRQLIEVESPYGSRILLKLAQPDGMFRLLLDDEPWFWIAISQVWVPARCKLLPNAQSEWWHKRVAPTLGLCQGELLRLSDSQWMRLGEVAWLNTLDSVWSHMVKWFPERLATQSQPNEWVAQWAEWGYGQGFITESDQLFLFTVLGLLGEECIDPHRYQEVASLLTQSSQHTPSQRVERAAEWAEQHVVLV</sequence>
<organism evidence="2 3">
    <name type="scientific">Aeromonas popoffii</name>
    <dbReference type="NCBI Taxonomy" id="70856"/>
    <lineage>
        <taxon>Bacteria</taxon>
        <taxon>Pseudomonadati</taxon>
        <taxon>Pseudomonadota</taxon>
        <taxon>Gammaproteobacteria</taxon>
        <taxon>Aeromonadales</taxon>
        <taxon>Aeromonadaceae</taxon>
        <taxon>Aeromonas</taxon>
    </lineage>
</organism>
<dbReference type="InterPro" id="IPR025391">
    <property type="entry name" value="DUF4123"/>
</dbReference>
<dbReference type="Proteomes" id="UP000675653">
    <property type="component" value="Unassembled WGS sequence"/>
</dbReference>